<dbReference type="SUPFAM" id="SSF50465">
    <property type="entry name" value="EF-Tu/eEF-1alpha/eIF2-gamma C-terminal domain"/>
    <property type="match status" value="1"/>
</dbReference>
<dbReference type="GeneID" id="80516755"/>
<evidence type="ECO:0000256" key="1">
    <source>
        <dbReference type="ARBA" id="ARBA00022741"/>
    </source>
</evidence>
<dbReference type="InterPro" id="IPR009000">
    <property type="entry name" value="Transl_B-barrel_sf"/>
</dbReference>
<dbReference type="CDD" id="cd03708">
    <property type="entry name" value="GTPBP_III"/>
    <property type="match status" value="1"/>
</dbReference>
<name>A0A6N1NC89_9VIRU</name>
<dbReference type="GO" id="GO:0003924">
    <property type="term" value="F:GTPase activity"/>
    <property type="evidence" value="ECO:0007669"/>
    <property type="project" value="InterPro"/>
</dbReference>
<dbReference type="Gene3D" id="3.40.50.300">
    <property type="entry name" value="P-loop containing nucleotide triphosphate hydrolases"/>
    <property type="match status" value="1"/>
</dbReference>
<evidence type="ECO:0000256" key="3">
    <source>
        <dbReference type="SAM" id="MobiDB-lite"/>
    </source>
</evidence>
<proteinExistence type="predicted"/>
<dbReference type="PANTHER" id="PTHR43721">
    <property type="entry name" value="ELONGATION FACTOR TU-RELATED"/>
    <property type="match status" value="1"/>
</dbReference>
<protein>
    <submittedName>
        <fullName evidence="5">Mimivirus GTP-binding translation elongation/initiation factor</fullName>
    </submittedName>
</protein>
<keyword evidence="1" id="KW-0547">Nucleotide-binding</keyword>
<dbReference type="InterPro" id="IPR009001">
    <property type="entry name" value="Transl_elong_EF1A/Init_IF2_C"/>
</dbReference>
<dbReference type="PROSITE" id="PS51722">
    <property type="entry name" value="G_TR_2"/>
    <property type="match status" value="1"/>
</dbReference>
<dbReference type="InterPro" id="IPR050055">
    <property type="entry name" value="EF-Tu_GTPase"/>
</dbReference>
<feature type="region of interest" description="Disordered" evidence="3">
    <location>
        <begin position="444"/>
        <end position="511"/>
    </location>
</feature>
<reference evidence="5" key="1">
    <citation type="submission" date="2017-06" db="EMBL/GenBank/DDBJ databases">
        <authorList>
            <person name="Assis F.L."/>
            <person name="Abrahao J.S."/>
            <person name="Silva L."/>
            <person name="Khalil J.B."/>
            <person name="Rodrigues R."/>
            <person name="Silva L.S."/>
            <person name="Boratto P."/>
            <person name="Andrade M."/>
            <person name="Kroon E.G."/>
            <person name="Ribeiro B."/>
            <person name="Bergier I."/>
            <person name="Seligmann H."/>
            <person name="Ghigo E."/>
            <person name="Colson P."/>
            <person name="Levasseur A."/>
            <person name="Raoult D."/>
            <person name="Scola B.L."/>
        </authorList>
    </citation>
    <scope>NUCLEOTIDE SEQUENCE</scope>
    <source>
        <strain evidence="5">Deep ocean</strain>
    </source>
</reference>
<dbReference type="InterPro" id="IPR027417">
    <property type="entry name" value="P-loop_NTPase"/>
</dbReference>
<dbReference type="Pfam" id="PF00009">
    <property type="entry name" value="GTP_EFTU"/>
    <property type="match status" value="1"/>
</dbReference>
<dbReference type="RefSeq" id="YP_010780064.1">
    <property type="nucleotide sequence ID" value="NC_075038.1"/>
</dbReference>
<dbReference type="Gene3D" id="2.40.30.10">
    <property type="entry name" value="Translation factors"/>
    <property type="match status" value="2"/>
</dbReference>
<feature type="compositionally biased region" description="Basic and acidic residues" evidence="3">
    <location>
        <begin position="8"/>
        <end position="21"/>
    </location>
</feature>
<keyword evidence="5" id="KW-0396">Initiation factor</keyword>
<evidence type="ECO:0000313" key="5">
    <source>
        <dbReference type="EMBL" id="QKU33464.1"/>
    </source>
</evidence>
<feature type="domain" description="Tr-type G" evidence="4">
    <location>
        <begin position="27"/>
        <end position="242"/>
    </location>
</feature>
<feature type="region of interest" description="Disordered" evidence="3">
    <location>
        <begin position="1"/>
        <end position="21"/>
    </location>
</feature>
<dbReference type="SUPFAM" id="SSF52540">
    <property type="entry name" value="P-loop containing nucleoside triphosphate hydrolases"/>
    <property type="match status" value="1"/>
</dbReference>
<evidence type="ECO:0000259" key="4">
    <source>
        <dbReference type="PROSITE" id="PS51722"/>
    </source>
</evidence>
<sequence>MEILNMSDHTKPKVKTEDSAQTELEKIESSKFLVLGNVDAGKSSFVGVMEKNVLDDGNGYARSLITKIKHEKDTGRTSTHSPHYLIKGNEITTLIDLCGHEKYLKTTMFGVMGLFGDYGIVMVGANMGICGMTTEHIALLVANRIPFIVVVTKIDICPDNVMANVKKDLERIAKRHKKEVHYFDKDEELVNGSYIKDAHRTVIEAFQDRDISIMPVVMVSNKTGHNINFARELITTIKSRAYLIRKGVIVPNEKSRTSNYPMIMFVDSTFSVTGIGIVLSGTVKYGTLSLGQKVFLGPVNNTYITITVKSLQNCISENVSILHENESGSIGIRLDTKGSYTREMFSKGQIVTTDMDFAMKHTCYTFNCDVAIFNHPTTIRNGYQTVIHCGTIRQTGKFKIKDDVVLRTNSKQNIDIKFLQRPEFILPGTYFMFRDGRTKGMGRVNTGIPFLEDNPEPLSRSKKGNRKRSERKKAKSEKDTVTVPNPPAVPKQTRQQTRPNLKKKTAPVVNV</sequence>
<dbReference type="SUPFAM" id="SSF50447">
    <property type="entry name" value="Translation proteins"/>
    <property type="match status" value="1"/>
</dbReference>
<evidence type="ECO:0000256" key="2">
    <source>
        <dbReference type="ARBA" id="ARBA00023134"/>
    </source>
</evidence>
<dbReference type="KEGG" id="vg:80516755"/>
<keyword evidence="5" id="KW-0648">Protein biosynthesis</keyword>
<dbReference type="InterPro" id="IPR000795">
    <property type="entry name" value="T_Tr_GTP-bd_dom"/>
</dbReference>
<keyword evidence="2" id="KW-0342">GTP-binding</keyword>
<organism evidence="5">
    <name type="scientific">Tupanvirus deep ocean</name>
    <dbReference type="NCBI Taxonomy" id="2126984"/>
    <lineage>
        <taxon>Viruses</taxon>
        <taxon>Varidnaviria</taxon>
        <taxon>Bamfordvirae</taxon>
        <taxon>Nucleocytoviricota</taxon>
        <taxon>Megaviricetes</taxon>
        <taxon>Imitervirales</taxon>
        <taxon>Mimiviridae</taxon>
        <taxon>Megamimivirinae</taxon>
        <taxon>Tupanvirus</taxon>
        <taxon>Tupanvirus altamarinense</taxon>
    </lineage>
</organism>
<dbReference type="PANTHER" id="PTHR43721:SF9">
    <property type="entry name" value="GTP-BINDING PROTEIN 1"/>
    <property type="match status" value="1"/>
</dbReference>
<accession>A0A6N1NC89</accession>
<reference evidence="5" key="2">
    <citation type="journal article" date="2018" name="Nat. Commun.">
        <title>Tailed giant Tupanvirus possesses the most complete translational apparatus of the known virosphere.</title>
        <authorList>
            <person name="Abrahao J."/>
            <person name="Silva L."/>
            <person name="Silva L.S."/>
            <person name="Khalil J.Y.B."/>
            <person name="Rodrigues R."/>
            <person name="Arantes T."/>
            <person name="Assis F."/>
            <person name="Boratto P."/>
            <person name="Andrade M."/>
            <person name="Kroon E.G."/>
            <person name="Ribeiro B."/>
            <person name="Bergier I."/>
            <person name="Seligmann H."/>
            <person name="Ghigo E."/>
            <person name="Colson P."/>
            <person name="Levasseur A."/>
            <person name="Kroemer G."/>
            <person name="Raoult D."/>
            <person name="La Scola B."/>
        </authorList>
    </citation>
    <scope>NUCLEOTIDE SEQUENCE [LARGE SCALE GENOMIC DNA]</scope>
    <source>
        <strain evidence="5">Deep ocean</strain>
    </source>
</reference>
<dbReference type="GO" id="GO:0005525">
    <property type="term" value="F:GTP binding"/>
    <property type="evidence" value="ECO:0007669"/>
    <property type="project" value="UniProtKB-KW"/>
</dbReference>
<feature type="compositionally biased region" description="Basic residues" evidence="3">
    <location>
        <begin position="460"/>
        <end position="475"/>
    </location>
</feature>
<dbReference type="EMBL" id="MF405918">
    <property type="protein sequence ID" value="QKU33464.1"/>
    <property type="molecule type" value="Genomic_DNA"/>
</dbReference>